<feature type="domain" description="DUF2062" evidence="2">
    <location>
        <begin position="13"/>
        <end position="156"/>
    </location>
</feature>
<keyword evidence="1" id="KW-0472">Membrane</keyword>
<evidence type="ECO:0000259" key="2">
    <source>
        <dbReference type="Pfam" id="PF09835"/>
    </source>
</evidence>
<dbReference type="EMBL" id="CADCWD010000026">
    <property type="protein sequence ID" value="CAA9527157.1"/>
    <property type="molecule type" value="Genomic_DNA"/>
</dbReference>
<dbReference type="Pfam" id="PF09835">
    <property type="entry name" value="DUF2062"/>
    <property type="match status" value="1"/>
</dbReference>
<name>A0A6J4TM78_9SPHN</name>
<feature type="transmembrane region" description="Helical" evidence="1">
    <location>
        <begin position="37"/>
        <end position="60"/>
    </location>
</feature>
<accession>A0A6J4TM78</accession>
<evidence type="ECO:0000313" key="3">
    <source>
        <dbReference type="EMBL" id="CAA9527157.1"/>
    </source>
</evidence>
<keyword evidence="1" id="KW-0812">Transmembrane</keyword>
<dbReference type="PANTHER" id="PTHR40547">
    <property type="entry name" value="SLL0298 PROTEIN"/>
    <property type="match status" value="1"/>
</dbReference>
<feature type="transmembrane region" description="Helical" evidence="1">
    <location>
        <begin position="125"/>
        <end position="151"/>
    </location>
</feature>
<organism evidence="3">
    <name type="scientific">uncultured Sphingosinicella sp</name>
    <dbReference type="NCBI Taxonomy" id="478748"/>
    <lineage>
        <taxon>Bacteria</taxon>
        <taxon>Pseudomonadati</taxon>
        <taxon>Pseudomonadota</taxon>
        <taxon>Alphaproteobacteria</taxon>
        <taxon>Sphingomonadales</taxon>
        <taxon>Sphingosinicellaceae</taxon>
        <taxon>Sphingosinicella</taxon>
        <taxon>environmental samples</taxon>
    </lineage>
</organism>
<dbReference type="InterPro" id="IPR018639">
    <property type="entry name" value="DUF2062"/>
</dbReference>
<protein>
    <recommendedName>
        <fullName evidence="2">DUF2062 domain-containing protein</fullName>
    </recommendedName>
</protein>
<keyword evidence="1" id="KW-1133">Transmembrane helix</keyword>
<proteinExistence type="predicted"/>
<sequence>MPTRETFERIRFLRPIAHRILLPELWRFHRRSVPRGVALGVIVGVMIPVAQTVVAALLALPSRANVPVAALTTFITNPLTTPPIWVAAYWIGSWMLKVDPVSDRVESEAMGWLQWLLSNAAPATALGLVVISAVGAAIGYLIASFGWRWWIGRKWKRRAFRQHTAV</sequence>
<dbReference type="AlphaFoldDB" id="A0A6J4TM78"/>
<gene>
    <name evidence="3" type="ORF">AVDCRST_MAG23-667</name>
</gene>
<reference evidence="3" key="1">
    <citation type="submission" date="2020-02" db="EMBL/GenBank/DDBJ databases">
        <authorList>
            <person name="Meier V. D."/>
        </authorList>
    </citation>
    <scope>NUCLEOTIDE SEQUENCE</scope>
    <source>
        <strain evidence="3">AVDCRST_MAG23</strain>
    </source>
</reference>
<dbReference type="PANTHER" id="PTHR40547:SF1">
    <property type="entry name" value="SLL0298 PROTEIN"/>
    <property type="match status" value="1"/>
</dbReference>
<evidence type="ECO:0000256" key="1">
    <source>
        <dbReference type="SAM" id="Phobius"/>
    </source>
</evidence>